<keyword evidence="1" id="KW-1133">Transmembrane helix</keyword>
<protein>
    <submittedName>
        <fullName evidence="2">RcgA family putative transporter</fullName>
    </submittedName>
</protein>
<feature type="transmembrane region" description="Helical" evidence="1">
    <location>
        <begin position="337"/>
        <end position="358"/>
    </location>
</feature>
<feature type="transmembrane region" description="Helical" evidence="1">
    <location>
        <begin position="277"/>
        <end position="296"/>
    </location>
</feature>
<gene>
    <name evidence="2" type="ORF">ACFFIZ_05000</name>
</gene>
<dbReference type="InterPro" id="IPR058114">
    <property type="entry name" value="RcgA-like"/>
</dbReference>
<dbReference type="RefSeq" id="WP_265506160.1">
    <property type="nucleotide sequence ID" value="NZ_JAOTBE010000008.1"/>
</dbReference>
<proteinExistence type="predicted"/>
<feature type="transmembrane region" description="Helical" evidence="1">
    <location>
        <begin position="389"/>
        <end position="413"/>
    </location>
</feature>
<keyword evidence="3" id="KW-1185">Reference proteome</keyword>
<organism evidence="2 3">
    <name type="scientific">Paracoccus rhizosphaerae</name>
    <dbReference type="NCBI Taxonomy" id="1133347"/>
    <lineage>
        <taxon>Bacteria</taxon>
        <taxon>Pseudomonadati</taxon>
        <taxon>Pseudomonadota</taxon>
        <taxon>Alphaproteobacteria</taxon>
        <taxon>Rhodobacterales</taxon>
        <taxon>Paracoccaceae</taxon>
        <taxon>Paracoccus</taxon>
    </lineage>
</organism>
<dbReference type="EMBL" id="JBHLWQ010000050">
    <property type="protein sequence ID" value="MFC0199687.1"/>
    <property type="molecule type" value="Genomic_DNA"/>
</dbReference>
<dbReference type="NCBIfam" id="NF047336">
    <property type="entry name" value="conj_memb_RcgA"/>
    <property type="match status" value="1"/>
</dbReference>
<feature type="transmembrane region" description="Helical" evidence="1">
    <location>
        <begin position="448"/>
        <end position="465"/>
    </location>
</feature>
<keyword evidence="1" id="KW-0472">Membrane</keyword>
<keyword evidence="1" id="KW-0812">Transmembrane</keyword>
<dbReference type="Proteomes" id="UP001589795">
    <property type="component" value="Unassembled WGS sequence"/>
</dbReference>
<accession>A0ABV6CH41</accession>
<feature type="transmembrane region" description="Helical" evidence="1">
    <location>
        <begin position="501"/>
        <end position="521"/>
    </location>
</feature>
<feature type="transmembrane region" description="Helical" evidence="1">
    <location>
        <begin position="179"/>
        <end position="200"/>
    </location>
</feature>
<evidence type="ECO:0000313" key="3">
    <source>
        <dbReference type="Proteomes" id="UP001589795"/>
    </source>
</evidence>
<feature type="transmembrane region" description="Helical" evidence="1">
    <location>
        <begin position="220"/>
        <end position="239"/>
    </location>
</feature>
<comment type="caution">
    <text evidence="2">The sequence shown here is derived from an EMBL/GenBank/DDBJ whole genome shotgun (WGS) entry which is preliminary data.</text>
</comment>
<reference evidence="2 3" key="1">
    <citation type="submission" date="2024-09" db="EMBL/GenBank/DDBJ databases">
        <authorList>
            <person name="Sun Q."/>
            <person name="Mori K."/>
        </authorList>
    </citation>
    <scope>NUCLEOTIDE SEQUENCE [LARGE SCALE GENOMIC DNA]</scope>
    <source>
        <strain evidence="2 3">CCM 7904</strain>
    </source>
</reference>
<name>A0ABV6CH41_9RHOB</name>
<sequence length="535" mass="58173">MLTKNKKFFVPPSGDGRDFKALFKHLAAAGAGRPVDENGFPQGPWTPDLLAEAISQIDANRAGVDLRTVQLWFQDNDKGISPDNIRWLARIFGCDDPEATSAWQAELTASQGRLIAQRRKRRKPLAGSEQEVGTSEKEAVAVDGTIATDATDDRVPEKQSVKGFSLAQKSEAIFGRGSFLDLPALVFAGAVALGFMSLFLGVHSVAYAEGGGVPKQVGFLWAPNWTLLFMIFMPLFLAFSREVLGYWKNEGRAQLAAASGGAGGDEGWMKKVEASPLTYWAVFLVCVGFAGIFQWISVRLIPLLDGGGDYAVDWGSAAILRPDVISVAEEATLTGFAYIYMSLCFYLFFVGNILLYTLAYDYGDLRKLADNTGRLSALAGSAGERIMRVIFRCTLSGVLIAICMKLQSIYLVINSPNILQWIIQDFLSSVIGRDTGVSWQDYSTPNQYTSLVVVLVTCFTFFYASTRIGAIPGYGTARMRMAAAVVLLVAAYLTIGAFNGFSILLCISVLFAICGLLDPWLGTRRKRTGESAIVS</sequence>
<evidence type="ECO:0000313" key="2">
    <source>
        <dbReference type="EMBL" id="MFC0199687.1"/>
    </source>
</evidence>
<evidence type="ECO:0000256" key="1">
    <source>
        <dbReference type="SAM" id="Phobius"/>
    </source>
</evidence>